<proteinExistence type="predicted"/>
<feature type="region of interest" description="Disordered" evidence="1">
    <location>
        <begin position="27"/>
        <end position="51"/>
    </location>
</feature>
<accession>A0A1M5QCU1</accession>
<dbReference type="EMBL" id="LT670818">
    <property type="protein sequence ID" value="SHH11730.1"/>
    <property type="molecule type" value="Genomic_DNA"/>
</dbReference>
<evidence type="ECO:0000256" key="1">
    <source>
        <dbReference type="SAM" id="MobiDB-lite"/>
    </source>
</evidence>
<organism evidence="2 3">
    <name type="scientific">Bradyrhizobium erythrophlei</name>
    <dbReference type="NCBI Taxonomy" id="1437360"/>
    <lineage>
        <taxon>Bacteria</taxon>
        <taxon>Pseudomonadati</taxon>
        <taxon>Pseudomonadota</taxon>
        <taxon>Alphaproteobacteria</taxon>
        <taxon>Hyphomicrobiales</taxon>
        <taxon>Nitrobacteraceae</taxon>
        <taxon>Bradyrhizobium</taxon>
    </lineage>
</organism>
<reference evidence="2 3" key="1">
    <citation type="submission" date="2016-11" db="EMBL/GenBank/DDBJ databases">
        <authorList>
            <person name="Jaros S."/>
            <person name="Januszkiewicz K."/>
            <person name="Wedrychowicz H."/>
        </authorList>
    </citation>
    <scope>NUCLEOTIDE SEQUENCE [LARGE SCALE GENOMIC DNA]</scope>
    <source>
        <strain evidence="2 3">GAS242</strain>
    </source>
</reference>
<evidence type="ECO:0000313" key="3">
    <source>
        <dbReference type="Proteomes" id="UP000190675"/>
    </source>
</evidence>
<name>A0A1M5QCU1_9BRAD</name>
<dbReference type="AlphaFoldDB" id="A0A1M5QCU1"/>
<dbReference type="Proteomes" id="UP000190675">
    <property type="component" value="Chromosome I"/>
</dbReference>
<protein>
    <submittedName>
        <fullName evidence="2">Uncharacterized protein</fullName>
    </submittedName>
</protein>
<sequence length="51" mass="5332">MTEVVTFNAVIPGRCVAASHDVQLHIGESRDSGSGPSDHPGMTESNEVVLP</sequence>
<gene>
    <name evidence="2" type="ORF">SAMN05444169_5839</name>
</gene>
<evidence type="ECO:0000313" key="2">
    <source>
        <dbReference type="EMBL" id="SHH11730.1"/>
    </source>
</evidence>